<accession>A0A926HPS4</accession>
<dbReference type="Gene3D" id="1.10.340.30">
    <property type="entry name" value="Hypothetical protein, domain 2"/>
    <property type="match status" value="1"/>
</dbReference>
<dbReference type="PANTHER" id="PTHR42944">
    <property type="entry name" value="ADENINE DNA GLYCOSYLASE"/>
    <property type="match status" value="1"/>
</dbReference>
<dbReference type="Pfam" id="PF00633">
    <property type="entry name" value="HHH"/>
    <property type="match status" value="1"/>
</dbReference>
<dbReference type="NCBIfam" id="TIGR01084">
    <property type="entry name" value="mutY"/>
    <property type="match status" value="1"/>
</dbReference>
<evidence type="ECO:0000256" key="4">
    <source>
        <dbReference type="ARBA" id="ARBA00012045"/>
    </source>
</evidence>
<dbReference type="GO" id="GO:0000701">
    <property type="term" value="F:purine-specific mismatch base pair DNA N-glycosylase activity"/>
    <property type="evidence" value="ECO:0007669"/>
    <property type="project" value="UniProtKB-EC"/>
</dbReference>
<evidence type="ECO:0000256" key="12">
    <source>
        <dbReference type="ARBA" id="ARBA00023204"/>
    </source>
</evidence>
<evidence type="ECO:0000256" key="7">
    <source>
        <dbReference type="ARBA" id="ARBA00022723"/>
    </source>
</evidence>
<evidence type="ECO:0000256" key="11">
    <source>
        <dbReference type="ARBA" id="ARBA00023014"/>
    </source>
</evidence>
<feature type="domain" description="HhH-GPD" evidence="15">
    <location>
        <begin position="38"/>
        <end position="186"/>
    </location>
</feature>
<dbReference type="CDD" id="cd00056">
    <property type="entry name" value="ENDO3c"/>
    <property type="match status" value="1"/>
</dbReference>
<evidence type="ECO:0000256" key="5">
    <source>
        <dbReference type="ARBA" id="ARBA00022023"/>
    </source>
</evidence>
<keyword evidence="7" id="KW-0479">Metal-binding</keyword>
<keyword evidence="8 14" id="KW-0227">DNA damage</keyword>
<keyword evidence="9" id="KW-0378">Hydrolase</keyword>
<gene>
    <name evidence="16" type="primary">mutY</name>
    <name evidence="16" type="ORF">H8696_06585</name>
</gene>
<keyword evidence="6" id="KW-0004">4Fe-4S</keyword>
<proteinExistence type="inferred from homology"/>
<dbReference type="InterPro" id="IPR011257">
    <property type="entry name" value="DNA_glycosylase"/>
</dbReference>
<dbReference type="GO" id="GO:0032357">
    <property type="term" value="F:oxidized purine DNA binding"/>
    <property type="evidence" value="ECO:0007669"/>
    <property type="project" value="TreeGrafter"/>
</dbReference>
<dbReference type="GO" id="GO:0006298">
    <property type="term" value="P:mismatch repair"/>
    <property type="evidence" value="ECO:0007669"/>
    <property type="project" value="TreeGrafter"/>
</dbReference>
<protein>
    <recommendedName>
        <fullName evidence="5 14">Adenine DNA glycosylase</fullName>
        <ecNumber evidence="4 14">3.2.2.31</ecNumber>
    </recommendedName>
</protein>
<evidence type="ECO:0000256" key="3">
    <source>
        <dbReference type="ARBA" id="ARBA00008343"/>
    </source>
</evidence>
<dbReference type="GO" id="GO:0046872">
    <property type="term" value="F:metal ion binding"/>
    <property type="evidence" value="ECO:0007669"/>
    <property type="project" value="UniProtKB-UniRule"/>
</dbReference>
<evidence type="ECO:0000256" key="14">
    <source>
        <dbReference type="RuleBase" id="RU365096"/>
    </source>
</evidence>
<dbReference type="GO" id="GO:0006284">
    <property type="term" value="P:base-excision repair"/>
    <property type="evidence" value="ECO:0007669"/>
    <property type="project" value="UniProtKB-UniRule"/>
</dbReference>
<comment type="similarity">
    <text evidence="3 14">Belongs to the Nth/MutY family.</text>
</comment>
<keyword evidence="10 14" id="KW-0408">Iron</keyword>
<dbReference type="SUPFAM" id="SSF48150">
    <property type="entry name" value="DNA-glycosylase"/>
    <property type="match status" value="1"/>
</dbReference>
<dbReference type="InterPro" id="IPR005760">
    <property type="entry name" value="A/G_AdeGlyc_MutY"/>
</dbReference>
<dbReference type="SMART" id="SM00525">
    <property type="entry name" value="FES"/>
    <property type="match status" value="1"/>
</dbReference>
<dbReference type="InterPro" id="IPR003651">
    <property type="entry name" value="Endonuclease3_FeS-loop_motif"/>
</dbReference>
<dbReference type="InterPro" id="IPR029119">
    <property type="entry name" value="MutY_C"/>
</dbReference>
<dbReference type="EMBL" id="JACRSR010000002">
    <property type="protein sequence ID" value="MBC8531513.1"/>
    <property type="molecule type" value="Genomic_DNA"/>
</dbReference>
<keyword evidence="12" id="KW-0234">DNA repair</keyword>
<evidence type="ECO:0000256" key="8">
    <source>
        <dbReference type="ARBA" id="ARBA00022763"/>
    </source>
</evidence>
<dbReference type="GO" id="GO:0034039">
    <property type="term" value="F:8-oxo-7,8-dihydroguanine DNA N-glycosylase activity"/>
    <property type="evidence" value="ECO:0007669"/>
    <property type="project" value="TreeGrafter"/>
</dbReference>
<dbReference type="InterPro" id="IPR023170">
    <property type="entry name" value="HhH_base_excis_C"/>
</dbReference>
<dbReference type="PROSITE" id="PS00764">
    <property type="entry name" value="ENDONUCLEASE_III_1"/>
    <property type="match status" value="1"/>
</dbReference>
<evidence type="ECO:0000313" key="17">
    <source>
        <dbReference type="Proteomes" id="UP000623172"/>
    </source>
</evidence>
<dbReference type="PANTHER" id="PTHR42944:SF1">
    <property type="entry name" value="ADENINE DNA GLYCOSYLASE"/>
    <property type="match status" value="1"/>
</dbReference>
<evidence type="ECO:0000256" key="6">
    <source>
        <dbReference type="ARBA" id="ARBA00022485"/>
    </source>
</evidence>
<keyword evidence="13 14" id="KW-0326">Glycosidase</keyword>
<dbReference type="Pfam" id="PF00730">
    <property type="entry name" value="HhH-GPD"/>
    <property type="match status" value="1"/>
</dbReference>
<dbReference type="Gene3D" id="3.90.79.10">
    <property type="entry name" value="Nucleoside Triphosphate Pyrophosphohydrolase"/>
    <property type="match status" value="1"/>
</dbReference>
<keyword evidence="11" id="KW-0411">Iron-sulfur</keyword>
<dbReference type="InterPro" id="IPR004035">
    <property type="entry name" value="Endouclease-III_FeS-bd_BS"/>
</dbReference>
<dbReference type="Gene3D" id="1.10.1670.10">
    <property type="entry name" value="Helix-hairpin-Helix base-excision DNA repair enzymes (C-terminal)"/>
    <property type="match status" value="1"/>
</dbReference>
<evidence type="ECO:0000313" key="16">
    <source>
        <dbReference type="EMBL" id="MBC8531513.1"/>
    </source>
</evidence>
<comment type="caution">
    <text evidence="16">The sequence shown here is derived from an EMBL/GenBank/DDBJ whole genome shotgun (WGS) entry which is preliminary data.</text>
</comment>
<evidence type="ECO:0000256" key="13">
    <source>
        <dbReference type="ARBA" id="ARBA00023295"/>
    </source>
</evidence>
<comment type="function">
    <text evidence="2">Adenine glycosylase active on G-A mispairs. MutY also corrects error-prone DNA synthesis past GO lesions which are due to the oxidatively damaged form of guanine: 7,8-dihydro-8-oxoguanine (8-oxo-dGTP).</text>
</comment>
<dbReference type="Pfam" id="PF14815">
    <property type="entry name" value="NUDIX_4"/>
    <property type="match status" value="1"/>
</dbReference>
<evidence type="ECO:0000256" key="9">
    <source>
        <dbReference type="ARBA" id="ARBA00022801"/>
    </source>
</evidence>
<keyword evidence="17" id="KW-1185">Reference proteome</keyword>
<name>A0A926HPS4_9FIRM</name>
<dbReference type="SMART" id="SM00478">
    <property type="entry name" value="ENDO3c"/>
    <property type="match status" value="1"/>
</dbReference>
<dbReference type="InterPro" id="IPR044298">
    <property type="entry name" value="MIG/MutY"/>
</dbReference>
<dbReference type="GO" id="GO:0035485">
    <property type="term" value="F:adenine/guanine mispair binding"/>
    <property type="evidence" value="ECO:0007669"/>
    <property type="project" value="TreeGrafter"/>
</dbReference>
<dbReference type="CDD" id="cd03431">
    <property type="entry name" value="NUDIX_DNA_Glycosylase_C-MutY"/>
    <property type="match status" value="1"/>
</dbReference>
<dbReference type="InterPro" id="IPR015797">
    <property type="entry name" value="NUDIX_hydrolase-like_dom_sf"/>
</dbReference>
<evidence type="ECO:0000256" key="2">
    <source>
        <dbReference type="ARBA" id="ARBA00002933"/>
    </source>
</evidence>
<dbReference type="GO" id="GO:0051539">
    <property type="term" value="F:4 iron, 4 sulfur cluster binding"/>
    <property type="evidence" value="ECO:0007669"/>
    <property type="project" value="UniProtKB-UniRule"/>
</dbReference>
<dbReference type="AlphaFoldDB" id="A0A926HPS4"/>
<comment type="cofactor">
    <cofactor evidence="14">
        <name>[4Fe-4S] cluster</name>
        <dbReference type="ChEBI" id="CHEBI:49883"/>
    </cofactor>
    <text evidence="14">Binds 1 [4Fe-4S] cluster.</text>
</comment>
<dbReference type="SUPFAM" id="SSF55811">
    <property type="entry name" value="Nudix"/>
    <property type="match status" value="1"/>
</dbReference>
<dbReference type="InterPro" id="IPR000445">
    <property type="entry name" value="HhH_motif"/>
</dbReference>
<dbReference type="InterPro" id="IPR003265">
    <property type="entry name" value="HhH-GPD_domain"/>
</dbReference>
<comment type="catalytic activity">
    <reaction evidence="1 14">
        <text>Hydrolyzes free adenine bases from 7,8-dihydro-8-oxoguanine:adenine mismatched double-stranded DNA, leaving an apurinic site.</text>
        <dbReference type="EC" id="3.2.2.31"/>
    </reaction>
</comment>
<dbReference type="EC" id="3.2.2.31" evidence="4 14"/>
<evidence type="ECO:0000256" key="10">
    <source>
        <dbReference type="ARBA" id="ARBA00023004"/>
    </source>
</evidence>
<evidence type="ECO:0000256" key="1">
    <source>
        <dbReference type="ARBA" id="ARBA00000843"/>
    </source>
</evidence>
<organism evidence="16 17">
    <name type="scientific">Gehongia tenuis</name>
    <dbReference type="NCBI Taxonomy" id="2763655"/>
    <lineage>
        <taxon>Bacteria</taxon>
        <taxon>Bacillati</taxon>
        <taxon>Bacillota</taxon>
        <taxon>Clostridia</taxon>
        <taxon>Christensenellales</taxon>
        <taxon>Christensenellaceae</taxon>
        <taxon>Gehongia</taxon>
    </lineage>
</organism>
<dbReference type="FunFam" id="1.10.340.30:FF:000002">
    <property type="entry name" value="Adenine DNA glycosylase"/>
    <property type="match status" value="1"/>
</dbReference>
<evidence type="ECO:0000259" key="15">
    <source>
        <dbReference type="SMART" id="SM00478"/>
    </source>
</evidence>
<dbReference type="RefSeq" id="WP_249316132.1">
    <property type="nucleotide sequence ID" value="NZ_JACRSR010000002.1"/>
</dbReference>
<reference evidence="16" key="1">
    <citation type="submission" date="2020-08" db="EMBL/GenBank/DDBJ databases">
        <title>Genome public.</title>
        <authorList>
            <person name="Liu C."/>
            <person name="Sun Q."/>
        </authorList>
    </citation>
    <scope>NUCLEOTIDE SEQUENCE</scope>
    <source>
        <strain evidence="16">NSJ-53</strain>
    </source>
</reference>
<sequence length="345" mass="39540">MNIEAFRGALLTWFDGNKRDMPWRRTKDPYGIWVSEVMLQQTRVDTVIPYYERFMTHYPTVEALAEAPEEAVLKDWEGLGYYRRARNLQRGARYVLENHSGRMPRDYEAIRKVPGIGDYTAGAILSIAYNLPVPAVDGNVVRVMARLTGTYWTAADKAPVRTALEPLMDRQRPGSFTESMMELGAVICTPKNPRCLACPVQRECQAFQLGIADELPVKVQKGEIPVEAYTVLVLTCEERIYLQKRSEGLLGGLWEYFVVPGFLEPRGAEELAEGWGCQVFSLEDWGKAHHVFTHKRWSMLGYRMRLDGRPDLPGEWLTLPEYGERAIPSAYQHYTEKLKKEISER</sequence>
<dbReference type="Proteomes" id="UP000623172">
    <property type="component" value="Unassembled WGS sequence"/>
</dbReference>